<accession>A0A067T4V2</accession>
<evidence type="ECO:0000313" key="3">
    <source>
        <dbReference type="EMBL" id="KDR74038.1"/>
    </source>
</evidence>
<dbReference type="EMBL" id="KL142384">
    <property type="protein sequence ID" value="KDR74038.1"/>
    <property type="molecule type" value="Genomic_DNA"/>
</dbReference>
<sequence>MESSQTTQNQQQPPPYGGQPQSQPTPNTNTSEKGGPTSNQHCNGCPQTPNAGAPSMPVPMHERNASHGAGGMPVFYIPADIYQSQLRCARGEHDVTTRYGPCGIITAIFCFPIGFLCLLQHKEAFFFKDVNFKLYPLLLAAFCHPDNAISRSAAGAAITSATKRRRAAPRLLRVLACQLPRTVVIPAIAIIVLVELRCRSLIHNRTHNRTQSRRAPCMDRRLLGTIVNPNTPNLSIPNLNTPNTPMTTVPEDSTNAGRSIVPAGSSPLFSASPSVSSLGQGEVVRPMRETALM</sequence>
<organism evidence="3 4">
    <name type="scientific">Galerina marginata (strain CBS 339.88)</name>
    <dbReference type="NCBI Taxonomy" id="685588"/>
    <lineage>
        <taxon>Eukaryota</taxon>
        <taxon>Fungi</taxon>
        <taxon>Dikarya</taxon>
        <taxon>Basidiomycota</taxon>
        <taxon>Agaricomycotina</taxon>
        <taxon>Agaricomycetes</taxon>
        <taxon>Agaricomycetidae</taxon>
        <taxon>Agaricales</taxon>
        <taxon>Agaricineae</taxon>
        <taxon>Strophariaceae</taxon>
        <taxon>Galerina</taxon>
    </lineage>
</organism>
<keyword evidence="2" id="KW-0812">Transmembrane</keyword>
<evidence type="ECO:0000313" key="4">
    <source>
        <dbReference type="Proteomes" id="UP000027222"/>
    </source>
</evidence>
<feature type="compositionally biased region" description="Low complexity" evidence="1">
    <location>
        <begin position="1"/>
        <end position="11"/>
    </location>
</feature>
<evidence type="ECO:0000256" key="1">
    <source>
        <dbReference type="SAM" id="MobiDB-lite"/>
    </source>
</evidence>
<dbReference type="HOGENOM" id="CLU_950101_0_0_1"/>
<feature type="region of interest" description="Disordered" evidence="1">
    <location>
        <begin position="1"/>
        <end position="64"/>
    </location>
</feature>
<keyword evidence="2" id="KW-1133">Transmembrane helix</keyword>
<feature type="transmembrane region" description="Helical" evidence="2">
    <location>
        <begin position="98"/>
        <end position="119"/>
    </location>
</feature>
<dbReference type="AlphaFoldDB" id="A0A067T4V2"/>
<keyword evidence="4" id="KW-1185">Reference proteome</keyword>
<reference evidence="4" key="1">
    <citation type="journal article" date="2014" name="Proc. Natl. Acad. Sci. U.S.A.">
        <title>Extensive sampling of basidiomycete genomes demonstrates inadequacy of the white-rot/brown-rot paradigm for wood decay fungi.</title>
        <authorList>
            <person name="Riley R."/>
            <person name="Salamov A.A."/>
            <person name="Brown D.W."/>
            <person name="Nagy L.G."/>
            <person name="Floudas D."/>
            <person name="Held B.W."/>
            <person name="Levasseur A."/>
            <person name="Lombard V."/>
            <person name="Morin E."/>
            <person name="Otillar R."/>
            <person name="Lindquist E.A."/>
            <person name="Sun H."/>
            <person name="LaButti K.M."/>
            <person name="Schmutz J."/>
            <person name="Jabbour D."/>
            <person name="Luo H."/>
            <person name="Baker S.E."/>
            <person name="Pisabarro A.G."/>
            <person name="Walton J.D."/>
            <person name="Blanchette R.A."/>
            <person name="Henrissat B."/>
            <person name="Martin F."/>
            <person name="Cullen D."/>
            <person name="Hibbett D.S."/>
            <person name="Grigoriev I.V."/>
        </authorList>
    </citation>
    <scope>NUCLEOTIDE SEQUENCE [LARGE SCALE GENOMIC DNA]</scope>
    <source>
        <strain evidence="4">CBS 339.88</strain>
    </source>
</reference>
<dbReference type="OrthoDB" id="2564984at2759"/>
<feature type="compositionally biased region" description="Polar residues" evidence="1">
    <location>
        <begin position="27"/>
        <end position="50"/>
    </location>
</feature>
<proteinExistence type="predicted"/>
<keyword evidence="2" id="KW-0472">Membrane</keyword>
<evidence type="ECO:0000256" key="2">
    <source>
        <dbReference type="SAM" id="Phobius"/>
    </source>
</evidence>
<gene>
    <name evidence="3" type="ORF">GALMADRAFT_141781</name>
</gene>
<protein>
    <submittedName>
        <fullName evidence="3">Uncharacterized protein</fullName>
    </submittedName>
</protein>
<name>A0A067T4V2_GALM3</name>
<dbReference type="Proteomes" id="UP000027222">
    <property type="component" value="Unassembled WGS sequence"/>
</dbReference>